<protein>
    <submittedName>
        <fullName evidence="1">Uncharacterized protein</fullName>
    </submittedName>
</protein>
<evidence type="ECO:0000313" key="2">
    <source>
        <dbReference type="Proteomes" id="UP001605036"/>
    </source>
</evidence>
<dbReference type="InterPro" id="IPR032675">
    <property type="entry name" value="LRR_dom_sf"/>
</dbReference>
<organism evidence="1 2">
    <name type="scientific">Riccia fluitans</name>
    <dbReference type="NCBI Taxonomy" id="41844"/>
    <lineage>
        <taxon>Eukaryota</taxon>
        <taxon>Viridiplantae</taxon>
        <taxon>Streptophyta</taxon>
        <taxon>Embryophyta</taxon>
        <taxon>Marchantiophyta</taxon>
        <taxon>Marchantiopsida</taxon>
        <taxon>Marchantiidae</taxon>
        <taxon>Marchantiales</taxon>
        <taxon>Ricciaceae</taxon>
        <taxon>Riccia</taxon>
    </lineage>
</organism>
<dbReference type="Proteomes" id="UP001605036">
    <property type="component" value="Unassembled WGS sequence"/>
</dbReference>
<dbReference type="SUPFAM" id="SSF52058">
    <property type="entry name" value="L domain-like"/>
    <property type="match status" value="1"/>
</dbReference>
<evidence type="ECO:0000313" key="1">
    <source>
        <dbReference type="EMBL" id="KAL2630024.1"/>
    </source>
</evidence>
<dbReference type="Gene3D" id="3.80.10.10">
    <property type="entry name" value="Ribonuclease Inhibitor"/>
    <property type="match status" value="1"/>
</dbReference>
<dbReference type="EMBL" id="JBHFFA010000004">
    <property type="protein sequence ID" value="KAL2630024.1"/>
    <property type="molecule type" value="Genomic_DNA"/>
</dbReference>
<gene>
    <name evidence="1" type="ORF">R1flu_014710</name>
</gene>
<reference evidence="1 2" key="1">
    <citation type="submission" date="2024-09" db="EMBL/GenBank/DDBJ databases">
        <title>Chromosome-scale assembly of Riccia fluitans.</title>
        <authorList>
            <person name="Paukszto L."/>
            <person name="Sawicki J."/>
            <person name="Karawczyk K."/>
            <person name="Piernik-Szablinska J."/>
            <person name="Szczecinska M."/>
            <person name="Mazdziarz M."/>
        </authorList>
    </citation>
    <scope>NUCLEOTIDE SEQUENCE [LARGE SCALE GENOMIC DNA]</scope>
    <source>
        <strain evidence="1">Rf_01</strain>
        <tissue evidence="1">Aerial parts of the thallus</tissue>
    </source>
</reference>
<comment type="caution">
    <text evidence="1">The sequence shown here is derived from an EMBL/GenBank/DDBJ whole genome shotgun (WGS) entry which is preliminary data.</text>
</comment>
<sequence>MLGAVEHTEILRSLIAPVNDNEATILDVVMATVIVQLCMLQLAKIPCAFDATLSSTIDFWCRRWLRAQENLLESLRLEVNEPSWTGDPCGANISWIDCSDDFQHLTALKLHNMNLSGPIPSEVAKFKDLKILAI</sequence>
<accession>A0ABD1YK79</accession>
<proteinExistence type="predicted"/>
<dbReference type="AlphaFoldDB" id="A0ABD1YK79"/>
<keyword evidence="2" id="KW-1185">Reference proteome</keyword>
<name>A0ABD1YK79_9MARC</name>